<name>A0A9D4UAA9_ADICA</name>
<organism evidence="3 4">
    <name type="scientific">Adiantum capillus-veneris</name>
    <name type="common">Maidenhair fern</name>
    <dbReference type="NCBI Taxonomy" id="13818"/>
    <lineage>
        <taxon>Eukaryota</taxon>
        <taxon>Viridiplantae</taxon>
        <taxon>Streptophyta</taxon>
        <taxon>Embryophyta</taxon>
        <taxon>Tracheophyta</taxon>
        <taxon>Polypodiopsida</taxon>
        <taxon>Polypodiidae</taxon>
        <taxon>Polypodiales</taxon>
        <taxon>Pteridineae</taxon>
        <taxon>Pteridaceae</taxon>
        <taxon>Vittarioideae</taxon>
        <taxon>Adiantum</taxon>
    </lineage>
</organism>
<proteinExistence type="predicted"/>
<feature type="compositionally biased region" description="Low complexity" evidence="1">
    <location>
        <begin position="152"/>
        <end position="168"/>
    </location>
</feature>
<evidence type="ECO:0000313" key="3">
    <source>
        <dbReference type="EMBL" id="KAI5063888.1"/>
    </source>
</evidence>
<keyword evidence="2" id="KW-1133">Transmembrane helix</keyword>
<keyword evidence="2" id="KW-0472">Membrane</keyword>
<keyword evidence="2" id="KW-0812">Transmembrane</keyword>
<sequence>MRLISSSSFSEREAKRGCVMSDNKSGSNRHYQMLSAGKPVPVSMAMDKCEGLSCLPGECWSDLSAKTDLPWQFGPGSPLDIDSQYITVEKSPIPGLGDFAVLKDCKKPSESELEWQWIMDQQQTYKSEWFATNNEEPSNTADKEEGLRLETDSSTTTTTSSMFSGSKTEGSSDAGTSNSSKVSGNLSVELNVAKASHREGAMWRTADSKELAALVSQKGHGYLENCDLPHSQSSFTWKGPLANCDFNSLKDMKSANSSADKVLLASLLCPQEPRQSENSMSEPQPIPSTFPQSSSIKSSEDQTMAWKTHSGRHIGVSKHGFEALGEALCHSQTRARQAEKLAAQALQEREKLARLLFRESWTARTYKQWVQTLELENMWLKMCSGRDMEVWMGKELSEISSAAEQIVSNPLKHIGKRASRKKTHHHLPSAWEGRHHKHGSVPESSVWLRCTIGLAFALGLSFAGAGLMIGWSMGWILLSH</sequence>
<feature type="compositionally biased region" description="Polar residues" evidence="1">
    <location>
        <begin position="169"/>
        <end position="183"/>
    </location>
</feature>
<gene>
    <name evidence="3" type="ORF">GOP47_0020558</name>
</gene>
<dbReference type="PANTHER" id="PTHR33868:SF2">
    <property type="entry name" value="EXPRESSED PROTEIN"/>
    <property type="match status" value="1"/>
</dbReference>
<feature type="compositionally biased region" description="Polar residues" evidence="1">
    <location>
        <begin position="276"/>
        <end position="297"/>
    </location>
</feature>
<evidence type="ECO:0008006" key="5">
    <source>
        <dbReference type="Google" id="ProtNLM"/>
    </source>
</evidence>
<dbReference type="Proteomes" id="UP000886520">
    <property type="component" value="Chromosome 20"/>
</dbReference>
<dbReference type="AlphaFoldDB" id="A0A9D4UAA9"/>
<feature type="compositionally biased region" description="Basic and acidic residues" evidence="1">
    <location>
        <begin position="141"/>
        <end position="151"/>
    </location>
</feature>
<reference evidence="3" key="1">
    <citation type="submission" date="2021-01" db="EMBL/GenBank/DDBJ databases">
        <title>Adiantum capillus-veneris genome.</title>
        <authorList>
            <person name="Fang Y."/>
            <person name="Liao Q."/>
        </authorList>
    </citation>
    <scope>NUCLEOTIDE SEQUENCE</scope>
    <source>
        <strain evidence="3">H3</strain>
        <tissue evidence="3">Leaf</tissue>
    </source>
</reference>
<feature type="region of interest" description="Disordered" evidence="1">
    <location>
        <begin position="1"/>
        <end position="26"/>
    </location>
</feature>
<evidence type="ECO:0000256" key="2">
    <source>
        <dbReference type="SAM" id="Phobius"/>
    </source>
</evidence>
<dbReference type="OrthoDB" id="1920951at2759"/>
<feature type="region of interest" description="Disordered" evidence="1">
    <location>
        <begin position="417"/>
        <end position="438"/>
    </location>
</feature>
<keyword evidence="4" id="KW-1185">Reference proteome</keyword>
<dbReference type="EMBL" id="JABFUD020000020">
    <property type="protein sequence ID" value="KAI5063888.1"/>
    <property type="molecule type" value="Genomic_DNA"/>
</dbReference>
<comment type="caution">
    <text evidence="3">The sequence shown here is derived from an EMBL/GenBank/DDBJ whole genome shotgun (WGS) entry which is preliminary data.</text>
</comment>
<evidence type="ECO:0000313" key="4">
    <source>
        <dbReference type="Proteomes" id="UP000886520"/>
    </source>
</evidence>
<feature type="transmembrane region" description="Helical" evidence="2">
    <location>
        <begin position="452"/>
        <end position="478"/>
    </location>
</feature>
<accession>A0A9D4UAA9</accession>
<feature type="region of interest" description="Disordered" evidence="1">
    <location>
        <begin position="134"/>
        <end position="183"/>
    </location>
</feature>
<feature type="region of interest" description="Disordered" evidence="1">
    <location>
        <begin position="272"/>
        <end position="309"/>
    </location>
</feature>
<protein>
    <recommendedName>
        <fullName evidence="5">Transmembrane protein</fullName>
    </recommendedName>
</protein>
<dbReference type="PANTHER" id="PTHR33868">
    <property type="entry name" value="EXPRESSED PROTEIN"/>
    <property type="match status" value="1"/>
</dbReference>
<evidence type="ECO:0000256" key="1">
    <source>
        <dbReference type="SAM" id="MobiDB-lite"/>
    </source>
</evidence>
<feature type="compositionally biased region" description="Basic residues" evidence="1">
    <location>
        <begin position="417"/>
        <end position="427"/>
    </location>
</feature>